<protein>
    <submittedName>
        <fullName evidence="9">Aromatic hydrocarbon degradation protein</fullName>
    </submittedName>
</protein>
<dbReference type="GO" id="GO:0015483">
    <property type="term" value="F:long-chain fatty acid transporting porin activity"/>
    <property type="evidence" value="ECO:0007669"/>
    <property type="project" value="TreeGrafter"/>
</dbReference>
<dbReference type="PANTHER" id="PTHR35093:SF8">
    <property type="entry name" value="OUTER MEMBRANE PROTEIN NMB0088-RELATED"/>
    <property type="match status" value="1"/>
</dbReference>
<organism evidence="9">
    <name type="scientific">Prosthecochloris aestuarii</name>
    <dbReference type="NCBI Taxonomy" id="1102"/>
    <lineage>
        <taxon>Bacteria</taxon>
        <taxon>Pseudomonadati</taxon>
        <taxon>Chlorobiota</taxon>
        <taxon>Chlorobiia</taxon>
        <taxon>Chlorobiales</taxon>
        <taxon>Chlorobiaceae</taxon>
        <taxon>Prosthecochloris</taxon>
    </lineage>
</organism>
<evidence type="ECO:0000256" key="4">
    <source>
        <dbReference type="ARBA" id="ARBA00022692"/>
    </source>
</evidence>
<feature type="chain" id="PRO_5032394947" evidence="8">
    <location>
        <begin position="25"/>
        <end position="326"/>
    </location>
</feature>
<comment type="caution">
    <text evidence="9">The sequence shown here is derived from an EMBL/GenBank/DDBJ whole genome shotgun (WGS) entry which is preliminary data.</text>
</comment>
<sequence length="326" mass="34506">MSVNRTHLAVVMAALFLGTPPAYATNGMNLEGYGAKAHAMGGASMAYDTGNSAVMNNPATLALMAEGMQRIGVGMRGLHPHVSAEFGGIESKSGGDSYYMPSLSYMRRDGKISWGVAMFVQGGMGTEYGSGSSLFSMGLPFSAYPGGAYSPDDYVPMSGKEIRSEVGMGRVMFPAAYHIDDRTSFGWSLDIVWASMDVLMDVDGYTFGSFLDGIGGSVSGSMLGMFASGGNIDYARFEFSNESEFTGIADGYGWGVKAGITHRFSDRVRVGASYHSQTHISDLETSGASISFADSGEVKTLKGTVKVKDFEWPETIAFGIAVAPSE</sequence>
<evidence type="ECO:0000256" key="7">
    <source>
        <dbReference type="ARBA" id="ARBA00023237"/>
    </source>
</evidence>
<comment type="subcellular location">
    <subcellularLocation>
        <location evidence="1">Cell outer membrane</location>
        <topology evidence="1">Multi-pass membrane protein</topology>
    </subcellularLocation>
</comment>
<comment type="similarity">
    <text evidence="2">Belongs to the OmpP1/FadL family.</text>
</comment>
<evidence type="ECO:0000256" key="1">
    <source>
        <dbReference type="ARBA" id="ARBA00004571"/>
    </source>
</evidence>
<name>A0A831WVF6_PROAE</name>
<evidence type="ECO:0000256" key="3">
    <source>
        <dbReference type="ARBA" id="ARBA00022452"/>
    </source>
</evidence>
<evidence type="ECO:0000256" key="5">
    <source>
        <dbReference type="ARBA" id="ARBA00022729"/>
    </source>
</evidence>
<gene>
    <name evidence="9" type="ORF">ENN50_05515</name>
</gene>
<dbReference type="Proteomes" id="UP000886335">
    <property type="component" value="Unassembled WGS sequence"/>
</dbReference>
<evidence type="ECO:0000313" key="9">
    <source>
        <dbReference type="EMBL" id="HED31134.1"/>
    </source>
</evidence>
<dbReference type="InterPro" id="IPR005017">
    <property type="entry name" value="OMPP1/FadL/TodX"/>
</dbReference>
<feature type="signal peptide" evidence="8">
    <location>
        <begin position="1"/>
        <end position="24"/>
    </location>
</feature>
<dbReference type="PANTHER" id="PTHR35093">
    <property type="entry name" value="OUTER MEMBRANE PROTEIN NMB0088-RELATED"/>
    <property type="match status" value="1"/>
</dbReference>
<evidence type="ECO:0000256" key="6">
    <source>
        <dbReference type="ARBA" id="ARBA00023136"/>
    </source>
</evidence>
<evidence type="ECO:0000256" key="8">
    <source>
        <dbReference type="SAM" id="SignalP"/>
    </source>
</evidence>
<keyword evidence="3" id="KW-1134">Transmembrane beta strand</keyword>
<reference evidence="9" key="1">
    <citation type="journal article" date="2020" name="mSystems">
        <title>Genome- and Community-Level Interaction Insights into Carbon Utilization and Element Cycling Functions of Hydrothermarchaeota in Hydrothermal Sediment.</title>
        <authorList>
            <person name="Zhou Z."/>
            <person name="Liu Y."/>
            <person name="Xu W."/>
            <person name="Pan J."/>
            <person name="Luo Z.H."/>
            <person name="Li M."/>
        </authorList>
    </citation>
    <scope>NUCLEOTIDE SEQUENCE [LARGE SCALE GENOMIC DNA]</scope>
    <source>
        <strain evidence="9">SpSt-1181</strain>
    </source>
</reference>
<dbReference type="Gene3D" id="2.40.160.60">
    <property type="entry name" value="Outer membrane protein transport protein (OMPP1/FadL/TodX)"/>
    <property type="match status" value="1"/>
</dbReference>
<keyword evidence="4" id="KW-0812">Transmembrane</keyword>
<dbReference type="GO" id="GO:0009279">
    <property type="term" value="C:cell outer membrane"/>
    <property type="evidence" value="ECO:0007669"/>
    <property type="project" value="UniProtKB-SubCell"/>
</dbReference>
<feature type="non-terminal residue" evidence="9">
    <location>
        <position position="326"/>
    </location>
</feature>
<dbReference type="EMBL" id="DSBW01000125">
    <property type="protein sequence ID" value="HED31134.1"/>
    <property type="molecule type" value="Genomic_DNA"/>
</dbReference>
<keyword evidence="5 8" id="KW-0732">Signal</keyword>
<accession>A0A831WVF6</accession>
<proteinExistence type="inferred from homology"/>
<keyword evidence="6" id="KW-0472">Membrane</keyword>
<keyword evidence="7" id="KW-0998">Cell outer membrane</keyword>
<dbReference type="SUPFAM" id="SSF56935">
    <property type="entry name" value="Porins"/>
    <property type="match status" value="1"/>
</dbReference>
<evidence type="ECO:0000256" key="2">
    <source>
        <dbReference type="ARBA" id="ARBA00008163"/>
    </source>
</evidence>
<dbReference type="AlphaFoldDB" id="A0A831WVF6"/>
<dbReference type="Pfam" id="PF03349">
    <property type="entry name" value="Toluene_X"/>
    <property type="match status" value="1"/>
</dbReference>